<evidence type="ECO:0000313" key="2">
    <source>
        <dbReference type="EMBL" id="AOZ08311.1"/>
    </source>
</evidence>
<protein>
    <submittedName>
        <fullName evidence="2">Glycosyl transferase</fullName>
    </submittedName>
</protein>
<dbReference type="RefSeq" id="WP_071070978.1">
    <property type="nucleotide sequence ID" value="NZ_CP017755.1"/>
</dbReference>
<dbReference type="InterPro" id="IPR050194">
    <property type="entry name" value="Glycosyltransferase_grp1"/>
</dbReference>
<dbReference type="Gene3D" id="3.40.50.2000">
    <property type="entry name" value="Glycogen Phosphorylase B"/>
    <property type="match status" value="2"/>
</dbReference>
<keyword evidence="2" id="KW-0808">Transferase</keyword>
<dbReference type="NCBIfam" id="NF007640">
    <property type="entry name" value="PRK10307.1"/>
    <property type="match status" value="1"/>
</dbReference>
<dbReference type="PANTHER" id="PTHR45947">
    <property type="entry name" value="SULFOQUINOVOSYL TRANSFERASE SQD2"/>
    <property type="match status" value="1"/>
</dbReference>
<proteinExistence type="predicted"/>
<dbReference type="Proteomes" id="UP000177515">
    <property type="component" value="Chromosome 2"/>
</dbReference>
<dbReference type="CDD" id="cd03794">
    <property type="entry name" value="GT4_WbuB-like"/>
    <property type="match status" value="1"/>
</dbReference>
<keyword evidence="3" id="KW-1185">Reference proteome</keyword>
<reference evidence="2 3" key="1">
    <citation type="submission" date="2016-10" db="EMBL/GenBank/DDBJ databases">
        <title>Complete genome sequences of three Cupriavidus strains isolated from various Malaysian environments.</title>
        <authorList>
            <person name="Abdullah A.A.-A."/>
            <person name="Shafie N.A.H."/>
            <person name="Lau N.S."/>
        </authorList>
    </citation>
    <scope>NUCLEOTIDE SEQUENCE [LARGE SCALE GENOMIC DNA]</scope>
    <source>
        <strain evidence="2 3">USMAA1020</strain>
    </source>
</reference>
<name>A0ABM6F9F2_9BURK</name>
<dbReference type="GO" id="GO:0016740">
    <property type="term" value="F:transferase activity"/>
    <property type="evidence" value="ECO:0007669"/>
    <property type="project" value="UniProtKB-KW"/>
</dbReference>
<dbReference type="Pfam" id="PF13579">
    <property type="entry name" value="Glyco_trans_4_4"/>
    <property type="match status" value="1"/>
</dbReference>
<accession>A0ABM6F9F2</accession>
<dbReference type="InterPro" id="IPR028098">
    <property type="entry name" value="Glyco_trans_4-like_N"/>
</dbReference>
<dbReference type="PANTHER" id="PTHR45947:SF3">
    <property type="entry name" value="SULFOQUINOVOSYL TRANSFERASE SQD2"/>
    <property type="match status" value="1"/>
</dbReference>
<evidence type="ECO:0000259" key="1">
    <source>
        <dbReference type="Pfam" id="PF13579"/>
    </source>
</evidence>
<feature type="domain" description="Glycosyltransferase subfamily 4-like N-terminal" evidence="1">
    <location>
        <begin position="15"/>
        <end position="202"/>
    </location>
</feature>
<dbReference type="Pfam" id="PF13692">
    <property type="entry name" value="Glyco_trans_1_4"/>
    <property type="match status" value="1"/>
</dbReference>
<gene>
    <name evidence="2" type="ORF">BKK80_20215</name>
</gene>
<evidence type="ECO:0000313" key="3">
    <source>
        <dbReference type="Proteomes" id="UP000177515"/>
    </source>
</evidence>
<sequence length="422" mass="45721">MKLLIYCLNYAPELTGIGKYAAEQAEWLAMHGHDVRVITSHPYYPAWRVADDHCGWRYQREQRAGVTVFRAPLWVPHTPSSIKRLLHLASFALCSLPLLAAQWRWRPEVIFLVEPPLACSPAALAFARLRHCKAWLHIQDYEVEAAFALGLLKHPWLELAASALERHALMHFDRISTISSSMLSLARRKAVPDERLVYLPNWADLAIAPSASSVALRSALGIPAHAVAALYSGNMGNKQGLEILAEAARLLAGETGIHFIFCGAGPGRALLEQRCQDLPQVHFLALQPAEQFPALLGAADIHLLPQRADAADLVLPSKLAGMLASGRPVIATAEAGTELASLVSQFGIVTPPGDAQAMVRALQALAERPARRGLFGAAGKAWAASHLDRHAVLARLESELRRLTEGGGAGTRGTTLEGLGEK</sequence>
<dbReference type="EMBL" id="CP017755">
    <property type="protein sequence ID" value="AOZ08311.1"/>
    <property type="molecule type" value="Genomic_DNA"/>
</dbReference>
<organism evidence="2 3">
    <name type="scientific">Cupriavidus malaysiensis</name>
    <dbReference type="NCBI Taxonomy" id="367825"/>
    <lineage>
        <taxon>Bacteria</taxon>
        <taxon>Pseudomonadati</taxon>
        <taxon>Pseudomonadota</taxon>
        <taxon>Betaproteobacteria</taxon>
        <taxon>Burkholderiales</taxon>
        <taxon>Burkholderiaceae</taxon>
        <taxon>Cupriavidus</taxon>
    </lineage>
</organism>
<dbReference type="SUPFAM" id="SSF53756">
    <property type="entry name" value="UDP-Glycosyltransferase/glycogen phosphorylase"/>
    <property type="match status" value="1"/>
</dbReference>